<evidence type="ECO:0000256" key="1">
    <source>
        <dbReference type="SAM" id="MobiDB-lite"/>
    </source>
</evidence>
<dbReference type="VEuPathDB" id="VectorBase:PHUM580790"/>
<reference evidence="2" key="2">
    <citation type="submission" date="2007-04" db="EMBL/GenBank/DDBJ databases">
        <title>The genome of the human body louse.</title>
        <authorList>
            <consortium name="The Human Body Louse Genome Consortium"/>
            <person name="Kirkness E."/>
            <person name="Walenz B."/>
            <person name="Hass B."/>
            <person name="Bruggner R."/>
            <person name="Strausberg R."/>
        </authorList>
    </citation>
    <scope>NUCLEOTIDE SEQUENCE</scope>
    <source>
        <strain evidence="2">USDA</strain>
    </source>
</reference>
<feature type="compositionally biased region" description="Polar residues" evidence="1">
    <location>
        <begin position="1"/>
        <end position="11"/>
    </location>
</feature>
<dbReference type="HOGENOM" id="CLU_2064256_0_0_1"/>
<dbReference type="AlphaFoldDB" id="E0W1Z6"/>
<dbReference type="KEGG" id="phu:Phum_PHUM580790"/>
<feature type="compositionally biased region" description="Low complexity" evidence="1">
    <location>
        <begin position="12"/>
        <end position="24"/>
    </location>
</feature>
<dbReference type="EMBL" id="DS235873">
    <property type="protein sequence ID" value="EEB19590.1"/>
    <property type="molecule type" value="Genomic_DNA"/>
</dbReference>
<dbReference type="InParanoid" id="E0W1Z6"/>
<protein>
    <submittedName>
        <fullName evidence="2 3">Uncharacterized protein</fullName>
    </submittedName>
</protein>
<reference evidence="3" key="3">
    <citation type="submission" date="2020-05" db="UniProtKB">
        <authorList>
            <consortium name="EnsemblMetazoa"/>
        </authorList>
    </citation>
    <scope>IDENTIFICATION</scope>
    <source>
        <strain evidence="3">USDA</strain>
    </source>
</reference>
<keyword evidence="4" id="KW-1185">Reference proteome</keyword>
<name>E0W1Z6_PEDHC</name>
<sequence>MVTSNIGMQEPSSSSSSFSRILDSSGEEREYVDMENLKSGHATVTLQQIVQQPNHSIQTQNSYYDLMVSSRPENWNSSNQFQNGGNGIQQTIREHKILGKRKNSCHQISLKDAVDERFC</sequence>
<dbReference type="Proteomes" id="UP000009046">
    <property type="component" value="Unassembled WGS sequence"/>
</dbReference>
<organism>
    <name type="scientific">Pediculus humanus subsp. corporis</name>
    <name type="common">Body louse</name>
    <dbReference type="NCBI Taxonomy" id="121224"/>
    <lineage>
        <taxon>Eukaryota</taxon>
        <taxon>Metazoa</taxon>
        <taxon>Ecdysozoa</taxon>
        <taxon>Arthropoda</taxon>
        <taxon>Hexapoda</taxon>
        <taxon>Insecta</taxon>
        <taxon>Pterygota</taxon>
        <taxon>Neoptera</taxon>
        <taxon>Paraneoptera</taxon>
        <taxon>Psocodea</taxon>
        <taxon>Troctomorpha</taxon>
        <taxon>Phthiraptera</taxon>
        <taxon>Anoplura</taxon>
        <taxon>Pediculidae</taxon>
        <taxon>Pediculus</taxon>
    </lineage>
</organism>
<dbReference type="CTD" id="8232337"/>
<dbReference type="GeneID" id="8232337"/>
<dbReference type="EMBL" id="AAZO01007069">
    <property type="status" value="NOT_ANNOTATED_CDS"/>
    <property type="molecule type" value="Genomic_DNA"/>
</dbReference>
<evidence type="ECO:0000313" key="2">
    <source>
        <dbReference type="EMBL" id="EEB19590.1"/>
    </source>
</evidence>
<feature type="region of interest" description="Disordered" evidence="1">
    <location>
        <begin position="1"/>
        <end position="25"/>
    </location>
</feature>
<dbReference type="RefSeq" id="XP_002432328.1">
    <property type="nucleotide sequence ID" value="XM_002432283.1"/>
</dbReference>
<accession>E0W1Z6</accession>
<reference evidence="2" key="1">
    <citation type="submission" date="2007-04" db="EMBL/GenBank/DDBJ databases">
        <title>Annotation of Pediculus humanus corporis strain USDA.</title>
        <authorList>
            <person name="Kirkness E."/>
            <person name="Hannick L."/>
            <person name="Hass B."/>
            <person name="Bruggner R."/>
            <person name="Lawson D."/>
            <person name="Bidwell S."/>
            <person name="Joardar V."/>
            <person name="Caler E."/>
            <person name="Walenz B."/>
            <person name="Inman J."/>
            <person name="Schobel S."/>
            <person name="Galinsky K."/>
            <person name="Amedeo P."/>
            <person name="Strausberg R."/>
        </authorList>
    </citation>
    <scope>NUCLEOTIDE SEQUENCE</scope>
    <source>
        <strain evidence="2">USDA</strain>
    </source>
</reference>
<proteinExistence type="predicted"/>
<evidence type="ECO:0000313" key="3">
    <source>
        <dbReference type="EnsemblMetazoa" id="PHUM580790-PA"/>
    </source>
</evidence>
<gene>
    <name evidence="3" type="primary">8232337</name>
    <name evidence="2" type="ORF">Phum_PHUM580790</name>
</gene>
<evidence type="ECO:0000313" key="4">
    <source>
        <dbReference type="Proteomes" id="UP000009046"/>
    </source>
</evidence>
<dbReference type="EnsemblMetazoa" id="PHUM580790-RA">
    <property type="protein sequence ID" value="PHUM580790-PA"/>
    <property type="gene ID" value="PHUM580790"/>
</dbReference>